<evidence type="ECO:0000256" key="1">
    <source>
        <dbReference type="SAM" id="MobiDB-lite"/>
    </source>
</evidence>
<dbReference type="EMBL" id="BGZK01000064">
    <property type="protein sequence ID" value="GBP14447.1"/>
    <property type="molecule type" value="Genomic_DNA"/>
</dbReference>
<evidence type="ECO:0000313" key="2">
    <source>
        <dbReference type="EMBL" id="GBP14447.1"/>
    </source>
</evidence>
<accession>A0A4C1TLX8</accession>
<name>A0A4C1TLX8_EUMVA</name>
<gene>
    <name evidence="2" type="ORF">EVAR_7732_1</name>
</gene>
<organism evidence="2 3">
    <name type="scientific">Eumeta variegata</name>
    <name type="common">Bagworm moth</name>
    <name type="synonym">Eumeta japonica</name>
    <dbReference type="NCBI Taxonomy" id="151549"/>
    <lineage>
        <taxon>Eukaryota</taxon>
        <taxon>Metazoa</taxon>
        <taxon>Ecdysozoa</taxon>
        <taxon>Arthropoda</taxon>
        <taxon>Hexapoda</taxon>
        <taxon>Insecta</taxon>
        <taxon>Pterygota</taxon>
        <taxon>Neoptera</taxon>
        <taxon>Endopterygota</taxon>
        <taxon>Lepidoptera</taxon>
        <taxon>Glossata</taxon>
        <taxon>Ditrysia</taxon>
        <taxon>Tineoidea</taxon>
        <taxon>Psychidae</taxon>
        <taxon>Oiketicinae</taxon>
        <taxon>Eumeta</taxon>
    </lineage>
</organism>
<evidence type="ECO:0000313" key="3">
    <source>
        <dbReference type="Proteomes" id="UP000299102"/>
    </source>
</evidence>
<proteinExistence type="predicted"/>
<dbReference type="AlphaFoldDB" id="A0A4C1TLX8"/>
<keyword evidence="3" id="KW-1185">Reference proteome</keyword>
<feature type="region of interest" description="Disordered" evidence="1">
    <location>
        <begin position="1"/>
        <end position="20"/>
    </location>
</feature>
<feature type="region of interest" description="Disordered" evidence="1">
    <location>
        <begin position="71"/>
        <end position="93"/>
    </location>
</feature>
<comment type="caution">
    <text evidence="2">The sequence shown here is derived from an EMBL/GenBank/DDBJ whole genome shotgun (WGS) entry which is preliminary data.</text>
</comment>
<feature type="compositionally biased region" description="Low complexity" evidence="1">
    <location>
        <begin position="84"/>
        <end position="93"/>
    </location>
</feature>
<reference evidence="2 3" key="1">
    <citation type="journal article" date="2019" name="Commun. Biol.">
        <title>The bagworm genome reveals a unique fibroin gene that provides high tensile strength.</title>
        <authorList>
            <person name="Kono N."/>
            <person name="Nakamura H."/>
            <person name="Ohtoshi R."/>
            <person name="Tomita M."/>
            <person name="Numata K."/>
            <person name="Arakawa K."/>
        </authorList>
    </citation>
    <scope>NUCLEOTIDE SEQUENCE [LARGE SCALE GENOMIC DNA]</scope>
</reference>
<dbReference type="Proteomes" id="UP000299102">
    <property type="component" value="Unassembled WGS sequence"/>
</dbReference>
<protein>
    <submittedName>
        <fullName evidence="2">Uncharacterized protein</fullName>
    </submittedName>
</protein>
<sequence>MKATNCHGVPSGPLGLDTPVPLHPMNDIERVSVQDANRAGLVAGDVGLDDDRPDVRVRRGKLGCALSSFSGVSQPRASRRPVTSPAAGPLSAGAARPGRAAFTVGIIRRRCSAGPRKFADVTGNSHRDPIVNLLRLLRVPRPRVCHGYRN</sequence>